<dbReference type="HOGENOM" id="CLU_3148136_0_0_2"/>
<proteinExistence type="predicted"/>
<dbReference type="Proteomes" id="UP000001404">
    <property type="component" value="Chromosome"/>
</dbReference>
<evidence type="ECO:0000313" key="2">
    <source>
        <dbReference type="Proteomes" id="UP000001404"/>
    </source>
</evidence>
<organism evidence="1 2">
    <name type="scientific">Saccharolobus islandicus (strain L.D.8.5 / Lassen #2)</name>
    <name type="common">Sulfolobus islandicus</name>
    <dbReference type="NCBI Taxonomy" id="425944"/>
    <lineage>
        <taxon>Archaea</taxon>
        <taxon>Thermoproteota</taxon>
        <taxon>Thermoprotei</taxon>
        <taxon>Sulfolobales</taxon>
        <taxon>Sulfolobaceae</taxon>
        <taxon>Saccharolobus</taxon>
    </lineage>
</organism>
<sequence length="48" mass="5563">MAFNVLLFPAPLGPKRQYTSEFIEKLSELTAIKEPYFTVRFLTLKSII</sequence>
<dbReference type="EMBL" id="CP001731">
    <property type="protein sequence ID" value="ADB88630.1"/>
    <property type="molecule type" value="Genomic_DNA"/>
</dbReference>
<protein>
    <submittedName>
        <fullName evidence="1">Uncharacterized protein</fullName>
    </submittedName>
</protein>
<evidence type="ECO:0000313" key="1">
    <source>
        <dbReference type="EMBL" id="ADB88630.1"/>
    </source>
</evidence>
<accession>D2PI45</accession>
<gene>
    <name evidence="1" type="ordered locus">LD85_3037</name>
</gene>
<dbReference type="AlphaFoldDB" id="D2PI45"/>
<reference evidence="2" key="1">
    <citation type="journal article" date="2009" name="Proc. Natl. Acad. Sci. U.S.A.">
        <title>Biogeography of the Sulfolobus islandicus pan-genome.</title>
        <authorList>
            <person name="Reno M.L."/>
            <person name="Held N.L."/>
            <person name="Fields C.J."/>
            <person name="Burke P.V."/>
            <person name="Whitaker R.J."/>
        </authorList>
    </citation>
    <scope>NUCLEOTIDE SEQUENCE [LARGE SCALE GENOMIC DNA]</scope>
    <source>
        <strain evidence="2">L.D.8.5 / Lassen #2</strain>
    </source>
</reference>
<name>D2PI45_SACI9</name>
<dbReference type="KEGG" id="sii:LD85_3037"/>